<dbReference type="EMBL" id="JABVXQ010000008">
    <property type="protein sequence ID" value="KAF6095098.1"/>
    <property type="molecule type" value="Genomic_DNA"/>
</dbReference>
<organism evidence="1 2">
    <name type="scientific">Phyllostomus discolor</name>
    <name type="common">pale spear-nosed bat</name>
    <dbReference type="NCBI Taxonomy" id="89673"/>
    <lineage>
        <taxon>Eukaryota</taxon>
        <taxon>Metazoa</taxon>
        <taxon>Chordata</taxon>
        <taxon>Craniata</taxon>
        <taxon>Vertebrata</taxon>
        <taxon>Euteleostomi</taxon>
        <taxon>Mammalia</taxon>
        <taxon>Eutheria</taxon>
        <taxon>Laurasiatheria</taxon>
        <taxon>Chiroptera</taxon>
        <taxon>Yangochiroptera</taxon>
        <taxon>Phyllostomidae</taxon>
        <taxon>Phyllostominae</taxon>
        <taxon>Phyllostomus</taxon>
    </lineage>
</organism>
<evidence type="ECO:0000313" key="2">
    <source>
        <dbReference type="Proteomes" id="UP000664940"/>
    </source>
</evidence>
<sequence>MNYLGEIFSFKQLLSCTARIRFRWLAAWPCCAVQRCAGGVQGPGGDSAQETHPVPPAVTLLYGVCTACLTVLPRATLPFPGDPTHHRNRFSATYPGPWNSQLGLIFSRAHGIDVGSERLRPHSYQTRLFGGFVWFGFLHLHLSRWPLSMQSCSLAAGTPDAVRKGVQWPRGSREASQALSPLSCPCDPALWLEAARGLLLVQSVTLPSSLGNSVCRGVRG</sequence>
<proteinExistence type="predicted"/>
<accession>A0A833ZLW7</accession>
<comment type="caution">
    <text evidence="1">The sequence shown here is derived from an EMBL/GenBank/DDBJ whole genome shotgun (WGS) entry which is preliminary data.</text>
</comment>
<evidence type="ECO:0000313" key="1">
    <source>
        <dbReference type="EMBL" id="KAF6095098.1"/>
    </source>
</evidence>
<dbReference type="Proteomes" id="UP000664940">
    <property type="component" value="Unassembled WGS sequence"/>
</dbReference>
<name>A0A833ZLW7_9CHIR</name>
<gene>
    <name evidence="1" type="ORF">HJG60_012070</name>
</gene>
<dbReference type="AlphaFoldDB" id="A0A833ZLW7"/>
<protein>
    <submittedName>
        <fullName evidence="1">Uncharacterized protein</fullName>
    </submittedName>
</protein>
<reference evidence="1 2" key="1">
    <citation type="journal article" date="2020" name="Nature">
        <title>Six reference-quality genomes reveal evolution of bat adaptations.</title>
        <authorList>
            <person name="Jebb D."/>
            <person name="Huang Z."/>
            <person name="Pippel M."/>
            <person name="Hughes G.M."/>
            <person name="Lavrichenko K."/>
            <person name="Devanna P."/>
            <person name="Winkler S."/>
            <person name="Jermiin L.S."/>
            <person name="Skirmuntt E.C."/>
            <person name="Katzourakis A."/>
            <person name="Burkitt-Gray L."/>
            <person name="Ray D.A."/>
            <person name="Sullivan K.A.M."/>
            <person name="Roscito J.G."/>
            <person name="Kirilenko B.M."/>
            <person name="Davalos L.M."/>
            <person name="Corthals A.P."/>
            <person name="Power M.L."/>
            <person name="Jones G."/>
            <person name="Ransome R.D."/>
            <person name="Dechmann D.K.N."/>
            <person name="Locatelli A.G."/>
            <person name="Puechmaille S.J."/>
            <person name="Fedrigo O."/>
            <person name="Jarvis E.D."/>
            <person name="Hiller M."/>
            <person name="Vernes S.C."/>
            <person name="Myers E.W."/>
            <person name="Teeling E.C."/>
        </authorList>
    </citation>
    <scope>NUCLEOTIDE SEQUENCE [LARGE SCALE GENOMIC DNA]</scope>
    <source>
        <strain evidence="1">Bat1K_MPI-CBG_1</strain>
    </source>
</reference>